<dbReference type="Proteomes" id="UP000183687">
    <property type="component" value="Unassembled WGS sequence"/>
</dbReference>
<comment type="subcellular location">
    <subcellularLocation>
        <location evidence="1">Cell membrane</location>
        <topology evidence="1">Multi-pass membrane protein</topology>
    </subcellularLocation>
</comment>
<evidence type="ECO:0000256" key="5">
    <source>
        <dbReference type="ARBA" id="ARBA00023136"/>
    </source>
</evidence>
<protein>
    <submittedName>
        <fullName evidence="8">Tight adherence protein C</fullName>
    </submittedName>
</protein>
<sequence length="216" mass="24132">MTTPELALFAGCLFVGFIWLFVIMRKPKSYGVIPQNRQNEQVVAALAWWQNLPYVQSIKKRTELKAARVDCLVNFPVFLDILNLGLSAGMSFDAALDLYCSKFHNDLSVRLQRSLLSWQIGEQSRTKALRALAQELDLQPVTRFVNTVDEALRFGSPLTRVLAAQAELIREEQRNALEEQVEKVPIKMLIPLGTLIVPAMLLAILGPLLSAASGKL</sequence>
<dbReference type="PANTHER" id="PTHR35007">
    <property type="entry name" value="INTEGRAL MEMBRANE PROTEIN-RELATED"/>
    <property type="match status" value="1"/>
</dbReference>
<evidence type="ECO:0000313" key="8">
    <source>
        <dbReference type="EMBL" id="SEB91258.1"/>
    </source>
</evidence>
<evidence type="ECO:0000313" key="9">
    <source>
        <dbReference type="Proteomes" id="UP000183687"/>
    </source>
</evidence>
<organism evidence="8 9">
    <name type="scientific">Atopobium minutum</name>
    <dbReference type="NCBI Taxonomy" id="1381"/>
    <lineage>
        <taxon>Bacteria</taxon>
        <taxon>Bacillati</taxon>
        <taxon>Actinomycetota</taxon>
        <taxon>Coriobacteriia</taxon>
        <taxon>Coriobacteriales</taxon>
        <taxon>Atopobiaceae</taxon>
        <taxon>Atopobium</taxon>
    </lineage>
</organism>
<feature type="domain" description="Type II secretion system protein GspF" evidence="7">
    <location>
        <begin position="78"/>
        <end position="205"/>
    </location>
</feature>
<reference evidence="8 9" key="1">
    <citation type="submission" date="2016-10" db="EMBL/GenBank/DDBJ databases">
        <authorList>
            <person name="Varghese N."/>
            <person name="Submissions S."/>
        </authorList>
    </citation>
    <scope>NUCLEOTIDE SEQUENCE [LARGE SCALE GENOMIC DNA]</scope>
    <source>
        <strain evidence="8 9">DSM 20586</strain>
    </source>
</reference>
<feature type="transmembrane region" description="Helical" evidence="6">
    <location>
        <begin position="189"/>
        <end position="209"/>
    </location>
</feature>
<evidence type="ECO:0000256" key="4">
    <source>
        <dbReference type="ARBA" id="ARBA00022989"/>
    </source>
</evidence>
<evidence type="ECO:0000259" key="7">
    <source>
        <dbReference type="Pfam" id="PF00482"/>
    </source>
</evidence>
<proteinExistence type="predicted"/>
<dbReference type="EMBL" id="FNSH01000001">
    <property type="protein sequence ID" value="SEB91258.1"/>
    <property type="molecule type" value="Genomic_DNA"/>
</dbReference>
<evidence type="ECO:0000256" key="1">
    <source>
        <dbReference type="ARBA" id="ARBA00004651"/>
    </source>
</evidence>
<dbReference type="AlphaFoldDB" id="A0AB38A7L1"/>
<keyword evidence="3 6" id="KW-0812">Transmembrane</keyword>
<evidence type="ECO:0000256" key="6">
    <source>
        <dbReference type="SAM" id="Phobius"/>
    </source>
</evidence>
<comment type="caution">
    <text evidence="8">The sequence shown here is derived from an EMBL/GenBank/DDBJ whole genome shotgun (WGS) entry which is preliminary data.</text>
</comment>
<gene>
    <name evidence="8" type="ORF">SAMN04489746_1269</name>
</gene>
<dbReference type="InterPro" id="IPR018076">
    <property type="entry name" value="T2SS_GspF_dom"/>
</dbReference>
<feature type="transmembrane region" description="Helical" evidence="6">
    <location>
        <begin position="6"/>
        <end position="24"/>
    </location>
</feature>
<dbReference type="PANTHER" id="PTHR35007:SF2">
    <property type="entry name" value="PILUS ASSEMBLE PROTEIN"/>
    <property type="match status" value="1"/>
</dbReference>
<evidence type="ECO:0000256" key="2">
    <source>
        <dbReference type="ARBA" id="ARBA00022475"/>
    </source>
</evidence>
<dbReference type="Pfam" id="PF00482">
    <property type="entry name" value="T2SSF"/>
    <property type="match status" value="1"/>
</dbReference>
<keyword evidence="5 6" id="KW-0472">Membrane</keyword>
<name>A0AB38A7L1_9ACTN</name>
<dbReference type="GO" id="GO:0005886">
    <property type="term" value="C:plasma membrane"/>
    <property type="evidence" value="ECO:0007669"/>
    <property type="project" value="UniProtKB-SubCell"/>
</dbReference>
<evidence type="ECO:0000256" key="3">
    <source>
        <dbReference type="ARBA" id="ARBA00022692"/>
    </source>
</evidence>
<keyword evidence="4 6" id="KW-1133">Transmembrane helix</keyword>
<accession>A0AB38A7L1</accession>
<dbReference type="RefSeq" id="WP_200778773.1">
    <property type="nucleotide sequence ID" value="NZ_FNSH01000001.1"/>
</dbReference>
<keyword evidence="2" id="KW-1003">Cell membrane</keyword>